<name>A0ABR2AIS7_9ROSI</name>
<accession>A0ABR2AIS7</accession>
<dbReference type="InterPro" id="IPR052422">
    <property type="entry name" value="Auxin_Ser/Thr_Kinase"/>
</dbReference>
<reference evidence="1 2" key="1">
    <citation type="journal article" date="2024" name="G3 (Bethesda)">
        <title>Genome assembly of Hibiscus sabdariffa L. provides insights into metabolisms of medicinal natural products.</title>
        <authorList>
            <person name="Kim T."/>
        </authorList>
    </citation>
    <scope>NUCLEOTIDE SEQUENCE [LARGE SCALE GENOMIC DNA]</scope>
    <source>
        <strain evidence="1">TK-2024</strain>
        <tissue evidence="1">Old leaves</tissue>
    </source>
</reference>
<gene>
    <name evidence="1" type="ORF">V6N12_003415</name>
</gene>
<evidence type="ECO:0000313" key="2">
    <source>
        <dbReference type="Proteomes" id="UP001472677"/>
    </source>
</evidence>
<keyword evidence="2" id="KW-1185">Reference proteome</keyword>
<dbReference type="EMBL" id="JBBPBM010000705">
    <property type="protein sequence ID" value="KAK8492755.1"/>
    <property type="molecule type" value="Genomic_DNA"/>
</dbReference>
<evidence type="ECO:0000313" key="1">
    <source>
        <dbReference type="EMBL" id="KAK8492755.1"/>
    </source>
</evidence>
<dbReference type="PANTHER" id="PTHR47986">
    <property type="entry name" value="OSJNBA0070M12.3 PROTEIN"/>
    <property type="match status" value="1"/>
</dbReference>
<sequence>MPEESLHLVTWFRRMFVNKDTFWKVTDKTIHLNEEKNASIRTVSELARHCCAREPYRRQDMDHVVNVLSSLVKLWKPAQPVSDDIWH</sequence>
<dbReference type="Gene3D" id="1.10.510.10">
    <property type="entry name" value="Transferase(Phosphotransferase) domain 1"/>
    <property type="match status" value="1"/>
</dbReference>
<proteinExistence type="predicted"/>
<dbReference type="Proteomes" id="UP001472677">
    <property type="component" value="Unassembled WGS sequence"/>
</dbReference>
<protein>
    <submittedName>
        <fullName evidence="1">Uncharacterized protein</fullName>
    </submittedName>
</protein>
<organism evidence="1 2">
    <name type="scientific">Hibiscus sabdariffa</name>
    <name type="common">roselle</name>
    <dbReference type="NCBI Taxonomy" id="183260"/>
    <lineage>
        <taxon>Eukaryota</taxon>
        <taxon>Viridiplantae</taxon>
        <taxon>Streptophyta</taxon>
        <taxon>Embryophyta</taxon>
        <taxon>Tracheophyta</taxon>
        <taxon>Spermatophyta</taxon>
        <taxon>Magnoliopsida</taxon>
        <taxon>eudicotyledons</taxon>
        <taxon>Gunneridae</taxon>
        <taxon>Pentapetalae</taxon>
        <taxon>rosids</taxon>
        <taxon>malvids</taxon>
        <taxon>Malvales</taxon>
        <taxon>Malvaceae</taxon>
        <taxon>Malvoideae</taxon>
        <taxon>Hibiscus</taxon>
    </lineage>
</organism>
<comment type="caution">
    <text evidence="1">The sequence shown here is derived from an EMBL/GenBank/DDBJ whole genome shotgun (WGS) entry which is preliminary data.</text>
</comment>
<dbReference type="PANTHER" id="PTHR47986:SF34">
    <property type="entry name" value="RECEPTOR-LIKE KINASE TMK2"/>
    <property type="match status" value="1"/>
</dbReference>